<name>A0A9D1J4D0_9FIRM</name>
<evidence type="ECO:0000259" key="4">
    <source>
        <dbReference type="PROSITE" id="PS51462"/>
    </source>
</evidence>
<comment type="similarity">
    <text evidence="1 3">Belongs to the Nudix hydrolase family.</text>
</comment>
<dbReference type="EMBL" id="DVHA01000071">
    <property type="protein sequence ID" value="HIR60353.1"/>
    <property type="molecule type" value="Genomic_DNA"/>
</dbReference>
<dbReference type="Gene3D" id="3.90.79.10">
    <property type="entry name" value="Nucleoside Triphosphate Pyrophosphohydrolase"/>
    <property type="match status" value="1"/>
</dbReference>
<reference evidence="5" key="1">
    <citation type="submission" date="2020-10" db="EMBL/GenBank/DDBJ databases">
        <authorList>
            <person name="Gilroy R."/>
        </authorList>
    </citation>
    <scope>NUCLEOTIDE SEQUENCE</scope>
    <source>
        <strain evidence="5">CHK189-12415</strain>
    </source>
</reference>
<dbReference type="AlphaFoldDB" id="A0A9D1J4D0"/>
<dbReference type="PRINTS" id="PR00502">
    <property type="entry name" value="NUDIXFAMILY"/>
</dbReference>
<keyword evidence="2 3" id="KW-0378">Hydrolase</keyword>
<protein>
    <submittedName>
        <fullName evidence="5">NUDIX domain-containing protein</fullName>
    </submittedName>
</protein>
<gene>
    <name evidence="5" type="ORF">IAB37_02095</name>
</gene>
<evidence type="ECO:0000256" key="2">
    <source>
        <dbReference type="ARBA" id="ARBA00022801"/>
    </source>
</evidence>
<feature type="domain" description="Nudix hydrolase" evidence="4">
    <location>
        <begin position="11"/>
        <end position="135"/>
    </location>
</feature>
<evidence type="ECO:0000313" key="6">
    <source>
        <dbReference type="Proteomes" id="UP000824241"/>
    </source>
</evidence>
<dbReference type="PROSITE" id="PS00893">
    <property type="entry name" value="NUDIX_BOX"/>
    <property type="match status" value="1"/>
</dbReference>
<evidence type="ECO:0000256" key="3">
    <source>
        <dbReference type="RuleBase" id="RU003476"/>
    </source>
</evidence>
<dbReference type="PROSITE" id="PS51462">
    <property type="entry name" value="NUDIX"/>
    <property type="match status" value="1"/>
</dbReference>
<proteinExistence type="inferred from homology"/>
<dbReference type="InterPro" id="IPR015797">
    <property type="entry name" value="NUDIX_hydrolase-like_dom_sf"/>
</dbReference>
<dbReference type="InterPro" id="IPR000086">
    <property type="entry name" value="NUDIX_hydrolase_dom"/>
</dbReference>
<organism evidence="5 6">
    <name type="scientific">Candidatus Faecivivens stercoravium</name>
    <dbReference type="NCBI Taxonomy" id="2840803"/>
    <lineage>
        <taxon>Bacteria</taxon>
        <taxon>Bacillati</taxon>
        <taxon>Bacillota</taxon>
        <taxon>Clostridia</taxon>
        <taxon>Eubacteriales</taxon>
        <taxon>Oscillospiraceae</taxon>
        <taxon>Oscillospiraceae incertae sedis</taxon>
        <taxon>Candidatus Faecivivens</taxon>
    </lineage>
</organism>
<dbReference type="InterPro" id="IPR014078">
    <property type="entry name" value="Nudix_YtkD"/>
</dbReference>
<dbReference type="Proteomes" id="UP000824241">
    <property type="component" value="Unassembled WGS sequence"/>
</dbReference>
<dbReference type="PANTHER" id="PTHR43736">
    <property type="entry name" value="ADP-RIBOSE PYROPHOSPHATASE"/>
    <property type="match status" value="1"/>
</dbReference>
<dbReference type="PANTHER" id="PTHR43736:SF1">
    <property type="entry name" value="DIHYDRONEOPTERIN TRIPHOSPHATE DIPHOSPHATASE"/>
    <property type="match status" value="1"/>
</dbReference>
<dbReference type="GO" id="GO:0016787">
    <property type="term" value="F:hydrolase activity"/>
    <property type="evidence" value="ECO:0007669"/>
    <property type="project" value="UniProtKB-KW"/>
</dbReference>
<dbReference type="CDD" id="cd04665">
    <property type="entry name" value="NUDIX_RppH"/>
    <property type="match status" value="1"/>
</dbReference>
<evidence type="ECO:0000313" key="5">
    <source>
        <dbReference type="EMBL" id="HIR60353.1"/>
    </source>
</evidence>
<dbReference type="Pfam" id="PF00293">
    <property type="entry name" value="NUDIX"/>
    <property type="match status" value="1"/>
</dbReference>
<dbReference type="InterPro" id="IPR020476">
    <property type="entry name" value="Nudix_hydrolase"/>
</dbReference>
<dbReference type="SUPFAM" id="SSF55811">
    <property type="entry name" value="Nudix"/>
    <property type="match status" value="1"/>
</dbReference>
<evidence type="ECO:0000256" key="1">
    <source>
        <dbReference type="ARBA" id="ARBA00005582"/>
    </source>
</evidence>
<reference evidence="5" key="2">
    <citation type="journal article" date="2021" name="PeerJ">
        <title>Extensive microbial diversity within the chicken gut microbiome revealed by metagenomics and culture.</title>
        <authorList>
            <person name="Gilroy R."/>
            <person name="Ravi A."/>
            <person name="Getino M."/>
            <person name="Pursley I."/>
            <person name="Horton D.L."/>
            <person name="Alikhan N.F."/>
            <person name="Baker D."/>
            <person name="Gharbi K."/>
            <person name="Hall N."/>
            <person name="Watson M."/>
            <person name="Adriaenssens E.M."/>
            <person name="Foster-Nyarko E."/>
            <person name="Jarju S."/>
            <person name="Secka A."/>
            <person name="Antonio M."/>
            <person name="Oren A."/>
            <person name="Chaudhuri R.R."/>
            <person name="La Ragione R."/>
            <person name="Hildebrand F."/>
            <person name="Pallen M.J."/>
        </authorList>
    </citation>
    <scope>NUCLEOTIDE SEQUENCE</scope>
    <source>
        <strain evidence="5">CHK189-12415</strain>
    </source>
</reference>
<sequence>MAVRFYDRIDDARIRFSVIIARENGKWLFCKHKERETLEFPGGHREPGETPEETARRELWEETGATGFTLRPVCAYGVQTPDGEESCGMLYVADVSARDPELHSEIEKAFLMDTLPDNWTYPGIQPFLLEEAGKRGFIG</sequence>
<accession>A0A9D1J4D0</accession>
<dbReference type="InterPro" id="IPR020084">
    <property type="entry name" value="NUDIX_hydrolase_CS"/>
</dbReference>
<comment type="caution">
    <text evidence="5">The sequence shown here is derived from an EMBL/GenBank/DDBJ whole genome shotgun (WGS) entry which is preliminary data.</text>
</comment>